<evidence type="ECO:0000256" key="1">
    <source>
        <dbReference type="SAM" id="MobiDB-lite"/>
    </source>
</evidence>
<dbReference type="AlphaFoldDB" id="A0A6C0K9N9"/>
<evidence type="ECO:0000313" key="2">
    <source>
        <dbReference type="EMBL" id="QHU13816.1"/>
    </source>
</evidence>
<feature type="region of interest" description="Disordered" evidence="1">
    <location>
        <begin position="252"/>
        <end position="281"/>
    </location>
</feature>
<name>A0A6C0K9N9_9ZZZZ</name>
<sequence length="281" mass="31719">MSEAIPDLKTYDGFENSHYVFKDSYTFFGKNILKAVGIFVGLPNWKNDLPILESYSMPFVVCNPNNEGTEFCDALKTKGVKLLQWLAYMKEEKVSNFYINPKWVLPICQMPDTKTGTVLNSKGESVPMISWSDVIAQANTLKGPMKSDDPYFAVCRIDIENEIDVVASLLVSTHRPSILYIRWSVSPDESQMHCEAAGHVQTCGYRLLSVNFGFYMYQYTGQDMYSCCSWTEPSMAHPFIQLMTEQAAALLNPRPPQTDESPQTEQSPEVPAVEENVSITK</sequence>
<protein>
    <submittedName>
        <fullName evidence="2">Uncharacterized protein</fullName>
    </submittedName>
</protein>
<dbReference type="EMBL" id="MN740827">
    <property type="protein sequence ID" value="QHU13816.1"/>
    <property type="molecule type" value="Genomic_DNA"/>
</dbReference>
<reference evidence="2" key="1">
    <citation type="journal article" date="2020" name="Nature">
        <title>Giant virus diversity and host interactions through global metagenomics.</title>
        <authorList>
            <person name="Schulz F."/>
            <person name="Roux S."/>
            <person name="Paez-Espino D."/>
            <person name="Jungbluth S."/>
            <person name="Walsh D.A."/>
            <person name="Denef V.J."/>
            <person name="McMahon K.D."/>
            <person name="Konstantinidis K.T."/>
            <person name="Eloe-Fadrosh E.A."/>
            <person name="Kyrpides N.C."/>
            <person name="Woyke T."/>
        </authorList>
    </citation>
    <scope>NUCLEOTIDE SEQUENCE</scope>
    <source>
        <strain evidence="2">GVMAG-S-1101182-85</strain>
    </source>
</reference>
<proteinExistence type="predicted"/>
<feature type="compositionally biased region" description="Polar residues" evidence="1">
    <location>
        <begin position="258"/>
        <end position="267"/>
    </location>
</feature>
<organism evidence="2">
    <name type="scientific">viral metagenome</name>
    <dbReference type="NCBI Taxonomy" id="1070528"/>
    <lineage>
        <taxon>unclassified sequences</taxon>
        <taxon>metagenomes</taxon>
        <taxon>organismal metagenomes</taxon>
    </lineage>
</organism>
<accession>A0A6C0K9N9</accession>